<evidence type="ECO:0000313" key="2">
    <source>
        <dbReference type="Proteomes" id="UP000299102"/>
    </source>
</evidence>
<dbReference type="AlphaFoldDB" id="A0A4C1WXY8"/>
<dbReference type="Proteomes" id="UP000299102">
    <property type="component" value="Unassembled WGS sequence"/>
</dbReference>
<keyword evidence="2" id="KW-1185">Reference proteome</keyword>
<name>A0A4C1WXY8_EUMVA</name>
<evidence type="ECO:0000313" key="1">
    <source>
        <dbReference type="EMBL" id="GBP56231.1"/>
    </source>
</evidence>
<sequence>MAWILRIGSKNDGRLGVKISLIERFGYAVSSTSKDRVLKEDQRSARDCSYRLLTRARSTGFSIGNRKGRFAQRAQ</sequence>
<proteinExistence type="predicted"/>
<comment type="caution">
    <text evidence="1">The sequence shown here is derived from an EMBL/GenBank/DDBJ whole genome shotgun (WGS) entry which is preliminary data.</text>
</comment>
<gene>
    <name evidence="1" type="ORF">EVAR_37305_1</name>
</gene>
<dbReference type="EMBL" id="BGZK01000688">
    <property type="protein sequence ID" value="GBP56231.1"/>
    <property type="molecule type" value="Genomic_DNA"/>
</dbReference>
<protein>
    <submittedName>
        <fullName evidence="1">Uncharacterized protein</fullName>
    </submittedName>
</protein>
<organism evidence="1 2">
    <name type="scientific">Eumeta variegata</name>
    <name type="common">Bagworm moth</name>
    <name type="synonym">Eumeta japonica</name>
    <dbReference type="NCBI Taxonomy" id="151549"/>
    <lineage>
        <taxon>Eukaryota</taxon>
        <taxon>Metazoa</taxon>
        <taxon>Ecdysozoa</taxon>
        <taxon>Arthropoda</taxon>
        <taxon>Hexapoda</taxon>
        <taxon>Insecta</taxon>
        <taxon>Pterygota</taxon>
        <taxon>Neoptera</taxon>
        <taxon>Endopterygota</taxon>
        <taxon>Lepidoptera</taxon>
        <taxon>Glossata</taxon>
        <taxon>Ditrysia</taxon>
        <taxon>Tineoidea</taxon>
        <taxon>Psychidae</taxon>
        <taxon>Oiketicinae</taxon>
        <taxon>Eumeta</taxon>
    </lineage>
</organism>
<accession>A0A4C1WXY8</accession>
<reference evidence="1 2" key="1">
    <citation type="journal article" date="2019" name="Commun. Biol.">
        <title>The bagworm genome reveals a unique fibroin gene that provides high tensile strength.</title>
        <authorList>
            <person name="Kono N."/>
            <person name="Nakamura H."/>
            <person name="Ohtoshi R."/>
            <person name="Tomita M."/>
            <person name="Numata K."/>
            <person name="Arakawa K."/>
        </authorList>
    </citation>
    <scope>NUCLEOTIDE SEQUENCE [LARGE SCALE GENOMIC DNA]</scope>
</reference>